<dbReference type="InterPro" id="IPR002885">
    <property type="entry name" value="PPR_rpt"/>
</dbReference>
<reference evidence="4 5" key="4">
    <citation type="journal article" date="2011" name="BMC Genomics">
        <title>RNA-Seq improves annotation of protein-coding genes in the cucumber genome.</title>
        <authorList>
            <person name="Li Z."/>
            <person name="Zhang Z."/>
            <person name="Yan P."/>
            <person name="Huang S."/>
            <person name="Fei Z."/>
            <person name="Lin K."/>
        </authorList>
    </citation>
    <scope>NUCLEOTIDE SEQUENCE [LARGE SCALE GENOMIC DNA]</scope>
    <source>
        <strain evidence="5">cv. 9930</strain>
    </source>
</reference>
<keyword evidence="3" id="KW-0812">Transmembrane</keyword>
<evidence type="ECO:0008006" key="6">
    <source>
        <dbReference type="Google" id="ProtNLM"/>
    </source>
</evidence>
<dbReference type="PANTHER" id="PTHR47926">
    <property type="entry name" value="PENTATRICOPEPTIDE REPEAT-CONTAINING PROTEIN"/>
    <property type="match status" value="1"/>
</dbReference>
<dbReference type="OMA" id="HTISDAY"/>
<name>A0A0A0KQD5_CUCSA</name>
<keyword evidence="3" id="KW-0472">Membrane</keyword>
<dbReference type="PROSITE" id="PS51375">
    <property type="entry name" value="PPR"/>
    <property type="match status" value="2"/>
</dbReference>
<sequence length="174" mass="18997">MYFKCGQTRDARMIYDELPTIDLVSWTVMIVGYTQARQPNDGLRLFADEIRSDLLPNSVTAASVLSACSVSGNLNLGMSVHGLGIKIGLEECVVKNALIDMYAKCHTISDAYAIFHGVLEKDVITWNSMISGYAQNGSAYDALRLFNQMRLYFLAPDVITLVSTLSACATLGAV</sequence>
<accession>A0A0A0KQD5</accession>
<dbReference type="STRING" id="3659.A0A0A0KQD5"/>
<gene>
    <name evidence="4" type="ORF">Csa_5G190460</name>
</gene>
<dbReference type="EMBL" id="CM002926">
    <property type="protein sequence ID" value="KGN50602.1"/>
    <property type="molecule type" value="Genomic_DNA"/>
</dbReference>
<keyword evidence="3" id="KW-1133">Transmembrane helix</keyword>
<feature type="transmembrane region" description="Helical" evidence="3">
    <location>
        <begin position="151"/>
        <end position="173"/>
    </location>
</feature>
<dbReference type="GO" id="GO:0009451">
    <property type="term" value="P:RNA modification"/>
    <property type="evidence" value="ECO:0007669"/>
    <property type="project" value="InterPro"/>
</dbReference>
<dbReference type="InterPro" id="IPR046960">
    <property type="entry name" value="PPR_At4g14850-like_plant"/>
</dbReference>
<dbReference type="InterPro" id="IPR011990">
    <property type="entry name" value="TPR-like_helical_dom_sf"/>
</dbReference>
<keyword evidence="5" id="KW-1185">Reference proteome</keyword>
<dbReference type="GO" id="GO:0003723">
    <property type="term" value="F:RNA binding"/>
    <property type="evidence" value="ECO:0007669"/>
    <property type="project" value="InterPro"/>
</dbReference>
<dbReference type="Gene3D" id="1.25.40.10">
    <property type="entry name" value="Tetratricopeptide repeat domain"/>
    <property type="match status" value="2"/>
</dbReference>
<feature type="repeat" description="PPR" evidence="2">
    <location>
        <begin position="22"/>
        <end position="56"/>
    </location>
</feature>
<keyword evidence="1" id="KW-0677">Repeat</keyword>
<evidence type="ECO:0000256" key="1">
    <source>
        <dbReference type="ARBA" id="ARBA00022737"/>
    </source>
</evidence>
<dbReference type="Gramene" id="KGN50602">
    <property type="protein sequence ID" value="KGN50602"/>
    <property type="gene ID" value="Csa_5G190460"/>
</dbReference>
<dbReference type="Pfam" id="PF01535">
    <property type="entry name" value="PPR"/>
    <property type="match status" value="1"/>
</dbReference>
<protein>
    <recommendedName>
        <fullName evidence="6">Pentatricopeptide repeat-containing protein</fullName>
    </recommendedName>
</protein>
<proteinExistence type="predicted"/>
<reference evidence="4 5" key="2">
    <citation type="journal article" date="2009" name="PLoS ONE">
        <title>An integrated genetic and cytogenetic map of the cucumber genome.</title>
        <authorList>
            <person name="Ren Y."/>
            <person name="Zhang Z."/>
            <person name="Liu J."/>
            <person name="Staub J.E."/>
            <person name="Han Y."/>
            <person name="Cheng Z."/>
            <person name="Li X."/>
            <person name="Lu J."/>
            <person name="Miao H."/>
            <person name="Kang H."/>
            <person name="Xie B."/>
            <person name="Gu X."/>
            <person name="Wang X."/>
            <person name="Du Y."/>
            <person name="Jin W."/>
            <person name="Huang S."/>
        </authorList>
    </citation>
    <scope>NUCLEOTIDE SEQUENCE [LARGE SCALE GENOMIC DNA]</scope>
    <source>
        <strain evidence="5">cv. 9930</strain>
    </source>
</reference>
<dbReference type="FunFam" id="1.25.40.10:FF:000555">
    <property type="entry name" value="Pentatricopeptide repeat-containing protein"/>
    <property type="match status" value="1"/>
</dbReference>
<evidence type="ECO:0000256" key="2">
    <source>
        <dbReference type="PROSITE-ProRule" id="PRU00708"/>
    </source>
</evidence>
<dbReference type="NCBIfam" id="TIGR00756">
    <property type="entry name" value="PPR"/>
    <property type="match status" value="1"/>
</dbReference>
<reference evidence="4 5" key="3">
    <citation type="journal article" date="2010" name="BMC Genomics">
        <title>Transcriptome sequencing and comparative analysis of cucumber flowers with different sex types.</title>
        <authorList>
            <person name="Guo S."/>
            <person name="Zheng Y."/>
            <person name="Joung J.G."/>
            <person name="Liu S."/>
            <person name="Zhang Z."/>
            <person name="Crasta O.R."/>
            <person name="Sobral B.W."/>
            <person name="Xu Y."/>
            <person name="Huang S."/>
            <person name="Fei Z."/>
        </authorList>
    </citation>
    <scope>NUCLEOTIDE SEQUENCE [LARGE SCALE GENOMIC DNA]</scope>
    <source>
        <strain evidence="5">cv. 9930</strain>
    </source>
</reference>
<feature type="repeat" description="PPR" evidence="2">
    <location>
        <begin position="122"/>
        <end position="156"/>
    </location>
</feature>
<dbReference type="Proteomes" id="UP000029981">
    <property type="component" value="Chromosome 5"/>
</dbReference>
<evidence type="ECO:0000256" key="3">
    <source>
        <dbReference type="SAM" id="Phobius"/>
    </source>
</evidence>
<evidence type="ECO:0000313" key="4">
    <source>
        <dbReference type="EMBL" id="KGN50602.1"/>
    </source>
</evidence>
<evidence type="ECO:0000313" key="5">
    <source>
        <dbReference type="Proteomes" id="UP000029981"/>
    </source>
</evidence>
<organism evidence="4 5">
    <name type="scientific">Cucumis sativus</name>
    <name type="common">Cucumber</name>
    <dbReference type="NCBI Taxonomy" id="3659"/>
    <lineage>
        <taxon>Eukaryota</taxon>
        <taxon>Viridiplantae</taxon>
        <taxon>Streptophyta</taxon>
        <taxon>Embryophyta</taxon>
        <taxon>Tracheophyta</taxon>
        <taxon>Spermatophyta</taxon>
        <taxon>Magnoliopsida</taxon>
        <taxon>eudicotyledons</taxon>
        <taxon>Gunneridae</taxon>
        <taxon>Pentapetalae</taxon>
        <taxon>rosids</taxon>
        <taxon>fabids</taxon>
        <taxon>Cucurbitales</taxon>
        <taxon>Cucurbitaceae</taxon>
        <taxon>Benincaseae</taxon>
        <taxon>Cucumis</taxon>
    </lineage>
</organism>
<dbReference type="AlphaFoldDB" id="A0A0A0KQD5"/>
<dbReference type="Pfam" id="PF13041">
    <property type="entry name" value="PPR_2"/>
    <property type="match status" value="1"/>
</dbReference>
<reference evidence="4 5" key="1">
    <citation type="journal article" date="2009" name="Nat. Genet.">
        <title>The genome of the cucumber, Cucumis sativus L.</title>
        <authorList>
            <person name="Huang S."/>
            <person name="Li R."/>
            <person name="Zhang Z."/>
            <person name="Li L."/>
            <person name="Gu X."/>
            <person name="Fan W."/>
            <person name="Lucas W.J."/>
            <person name="Wang X."/>
            <person name="Xie B."/>
            <person name="Ni P."/>
            <person name="Ren Y."/>
            <person name="Zhu H."/>
            <person name="Li J."/>
            <person name="Lin K."/>
            <person name="Jin W."/>
            <person name="Fei Z."/>
            <person name="Li G."/>
            <person name="Staub J."/>
            <person name="Kilian A."/>
            <person name="van der Vossen E.A."/>
            <person name="Wu Y."/>
            <person name="Guo J."/>
            <person name="He J."/>
            <person name="Jia Z."/>
            <person name="Ren Y."/>
            <person name="Tian G."/>
            <person name="Lu Y."/>
            <person name="Ruan J."/>
            <person name="Qian W."/>
            <person name="Wang M."/>
            <person name="Huang Q."/>
            <person name="Li B."/>
            <person name="Xuan Z."/>
            <person name="Cao J."/>
            <person name="Asan"/>
            <person name="Wu Z."/>
            <person name="Zhang J."/>
            <person name="Cai Q."/>
            <person name="Bai Y."/>
            <person name="Zhao B."/>
            <person name="Han Y."/>
            <person name="Li Y."/>
            <person name="Li X."/>
            <person name="Wang S."/>
            <person name="Shi Q."/>
            <person name="Liu S."/>
            <person name="Cho W.K."/>
            <person name="Kim J.Y."/>
            <person name="Xu Y."/>
            <person name="Heller-Uszynska K."/>
            <person name="Miao H."/>
            <person name="Cheng Z."/>
            <person name="Zhang S."/>
            <person name="Wu J."/>
            <person name="Yang Y."/>
            <person name="Kang H."/>
            <person name="Li M."/>
            <person name="Liang H."/>
            <person name="Ren X."/>
            <person name="Shi Z."/>
            <person name="Wen M."/>
            <person name="Jian M."/>
            <person name="Yang H."/>
            <person name="Zhang G."/>
            <person name="Yang Z."/>
            <person name="Chen R."/>
            <person name="Liu S."/>
            <person name="Li J."/>
            <person name="Ma L."/>
            <person name="Liu H."/>
            <person name="Zhou Y."/>
            <person name="Zhao J."/>
            <person name="Fang X."/>
            <person name="Li G."/>
            <person name="Fang L."/>
            <person name="Li Y."/>
            <person name="Liu D."/>
            <person name="Zheng H."/>
            <person name="Zhang Y."/>
            <person name="Qin N."/>
            <person name="Li Z."/>
            <person name="Yang G."/>
            <person name="Yang S."/>
            <person name="Bolund L."/>
            <person name="Kristiansen K."/>
            <person name="Zheng H."/>
            <person name="Li S."/>
            <person name="Zhang X."/>
            <person name="Yang H."/>
            <person name="Wang J."/>
            <person name="Sun R."/>
            <person name="Zhang B."/>
            <person name="Jiang S."/>
            <person name="Wang J."/>
            <person name="Du Y."/>
            <person name="Li S."/>
        </authorList>
    </citation>
    <scope>NUCLEOTIDE SEQUENCE [LARGE SCALE GENOMIC DNA]</scope>
    <source>
        <strain evidence="5">cv. 9930</strain>
    </source>
</reference>